<dbReference type="InterPro" id="IPR015500">
    <property type="entry name" value="Peptidase_S8_subtilisin-rel"/>
</dbReference>
<dbReference type="Pfam" id="PF01483">
    <property type="entry name" value="P_proprotein"/>
    <property type="match status" value="1"/>
</dbReference>
<dbReference type="PROSITE" id="PS51892">
    <property type="entry name" value="SUBTILASE"/>
    <property type="match status" value="1"/>
</dbReference>
<comment type="caution">
    <text evidence="18">The sequence shown here is derived from an EMBL/GenBank/DDBJ whole genome shotgun (WGS) entry which is preliminary data.</text>
</comment>
<feature type="active site" description="Charge relay system" evidence="13 14">
    <location>
        <position position="270"/>
    </location>
</feature>
<dbReference type="PANTHER" id="PTHR42884:SF14">
    <property type="entry name" value="NEUROENDOCRINE CONVERTASE 1"/>
    <property type="match status" value="1"/>
</dbReference>
<dbReference type="InterPro" id="IPR034182">
    <property type="entry name" value="Kexin/furin"/>
</dbReference>
<feature type="compositionally biased region" description="Low complexity" evidence="15">
    <location>
        <begin position="665"/>
        <end position="718"/>
    </location>
</feature>
<evidence type="ECO:0000256" key="9">
    <source>
        <dbReference type="ARBA" id="ARBA00022989"/>
    </source>
</evidence>
<keyword evidence="4 16" id="KW-0812">Transmembrane</keyword>
<sequence>MDSILGRYRRIDTTDSPLSIRSTSILLIIIALSIVSVVPQLAAAAATPDLLLDPRTHVLPREYDARDYYAVEIDWNPGDLANSDCDLACRIDDFANEIGLRFEEPLGSLKNHYLFSAPKSISHDGAAPAAEDHVSAKLRKRNSAAQPVQYFEKMKTKRLYKRDVPDRYAYDQPIDSSLLPLRELEKALDIHDPLFEKQWHLMNPLQPGHDVNVSGVWLQNITGAGVVTAIVDDGLDFDSDDLKDNFFAQGSFDFNDHVALPKPRLADDRHGTRCAGEIAAVKNNVCGLGVAYDSKIAGIRILSKEITDVDEALALNYKMQDNHIYSCSWGPPDDGRAMDAPGVLIKRAFINGAQNGRNGLGSVFVFASGNGAMNGDNCNFDGYTNSIYSITVSALDRKGLHPYYAEDCSAQLVVTYSSGSGDFIHTTDVGKQACSDSHGGTSAAAPLAAGIFALVLSIRPDLSWRDMQYLALQSAVKVDNPDAVWQKTANGRDYSHRYGYGKLDTYAIVEAAKTFQKVKPQAWFDTHVAQVHTDIPYGKNGVSSEITIDQNDLVNANLESLEHVQVTVNIRHQRRGDLSVWLTSPFGTVSILATTRVNDNSNEGIVDWTFMSVAHWGESGVGNWTLTVYDTEKPELKGTFEDWTMRIWGEAIDPARAKPFPMPKAPAESTSSTTTANTPTPTTTTSTTTSEAIPTTSTTSTEQPVTSATVSAPSPTSTGDYDDNAGDSKQNDSNSAYFSWIPTFGMSTDKVVWIYGAALLIIGFIALVTVYFCVQRRKKAGFRRAGDSDGYEFQVLRNTNDLEAGNRGNGNTRASGRRKTRDLYDAFENIDEDDAFAVEDILSDDEDDLSDDGHDSGAASGKKDAGKSETEEGKERLLGDQGSSS</sequence>
<dbReference type="FunFam" id="3.40.50.200:FF:000005">
    <property type="entry name" value="Proprotein convertase subtilisin/kexin type 7"/>
    <property type="match status" value="1"/>
</dbReference>
<feature type="active site" description="Charge relay system" evidence="13 14">
    <location>
        <position position="442"/>
    </location>
</feature>
<evidence type="ECO:0000256" key="16">
    <source>
        <dbReference type="SAM" id="Phobius"/>
    </source>
</evidence>
<dbReference type="GO" id="GO:0005802">
    <property type="term" value="C:trans-Golgi network"/>
    <property type="evidence" value="ECO:0007669"/>
    <property type="project" value="TreeGrafter"/>
</dbReference>
<evidence type="ECO:0000256" key="12">
    <source>
        <dbReference type="ARBA" id="ARBA00023180"/>
    </source>
</evidence>
<dbReference type="GeneID" id="80886701"/>
<accession>A0AAD7QVR6</accession>
<dbReference type="GO" id="GO:0007323">
    <property type="term" value="P:peptide pheromone maturation"/>
    <property type="evidence" value="ECO:0007669"/>
    <property type="project" value="UniProtKB-ARBA"/>
</dbReference>
<dbReference type="InterPro" id="IPR002884">
    <property type="entry name" value="P_dom"/>
</dbReference>
<dbReference type="PROSITE" id="PS00136">
    <property type="entry name" value="SUBTILASE_ASP"/>
    <property type="match status" value="1"/>
</dbReference>
<organism evidence="18 19">
    <name type="scientific">Lipomyces tetrasporus</name>
    <dbReference type="NCBI Taxonomy" id="54092"/>
    <lineage>
        <taxon>Eukaryota</taxon>
        <taxon>Fungi</taxon>
        <taxon>Dikarya</taxon>
        <taxon>Ascomycota</taxon>
        <taxon>Saccharomycotina</taxon>
        <taxon>Lipomycetes</taxon>
        <taxon>Lipomycetales</taxon>
        <taxon>Lipomycetaceae</taxon>
        <taxon>Lipomyces</taxon>
    </lineage>
</organism>
<keyword evidence="6 14" id="KW-0378">Hydrolase</keyword>
<evidence type="ECO:0000313" key="19">
    <source>
        <dbReference type="Proteomes" id="UP001217417"/>
    </source>
</evidence>
<feature type="transmembrane region" description="Helical" evidence="16">
    <location>
        <begin position="752"/>
        <end position="774"/>
    </location>
</feature>
<evidence type="ECO:0000256" key="8">
    <source>
        <dbReference type="ARBA" id="ARBA00022837"/>
    </source>
</evidence>
<dbReference type="PROSITE" id="PS00137">
    <property type="entry name" value="SUBTILASE_HIS"/>
    <property type="match status" value="1"/>
</dbReference>
<dbReference type="InterPro" id="IPR000209">
    <property type="entry name" value="Peptidase_S8/S53_dom"/>
</dbReference>
<dbReference type="SUPFAM" id="SSF52743">
    <property type="entry name" value="Subtilisin-like"/>
    <property type="match status" value="1"/>
</dbReference>
<name>A0AAD7QVR6_9ASCO</name>
<evidence type="ECO:0000256" key="7">
    <source>
        <dbReference type="ARBA" id="ARBA00022825"/>
    </source>
</evidence>
<dbReference type="PANTHER" id="PTHR42884">
    <property type="entry name" value="PROPROTEIN CONVERTASE SUBTILISIN/KEXIN-RELATED"/>
    <property type="match status" value="1"/>
</dbReference>
<keyword evidence="3 14" id="KW-0645">Protease</keyword>
<evidence type="ECO:0000256" key="2">
    <source>
        <dbReference type="ARBA" id="ARBA00005325"/>
    </source>
</evidence>
<feature type="region of interest" description="Disordered" evidence="15">
    <location>
        <begin position="845"/>
        <end position="885"/>
    </location>
</feature>
<evidence type="ECO:0000256" key="3">
    <source>
        <dbReference type="ARBA" id="ARBA00022670"/>
    </source>
</evidence>
<keyword evidence="7 14" id="KW-0720">Serine protease</keyword>
<evidence type="ECO:0000256" key="1">
    <source>
        <dbReference type="ARBA" id="ARBA00004370"/>
    </source>
</evidence>
<keyword evidence="9 16" id="KW-1133">Transmembrane helix</keyword>
<feature type="compositionally biased region" description="Basic and acidic residues" evidence="15">
    <location>
        <begin position="851"/>
        <end position="878"/>
    </location>
</feature>
<dbReference type="InterPro" id="IPR023828">
    <property type="entry name" value="Peptidase_S8_Ser-AS"/>
</dbReference>
<dbReference type="EMBL" id="JARPMG010000003">
    <property type="protein sequence ID" value="KAJ8102106.1"/>
    <property type="molecule type" value="Genomic_DNA"/>
</dbReference>
<dbReference type="FunFam" id="2.60.120.260:FF:000026">
    <property type="entry name" value="proprotein convertase subtilisin/kexin type 7"/>
    <property type="match status" value="1"/>
</dbReference>
<dbReference type="PRINTS" id="PR00723">
    <property type="entry name" value="SUBTILISIN"/>
</dbReference>
<comment type="subcellular location">
    <subcellularLocation>
        <location evidence="1">Membrane</location>
    </subcellularLocation>
</comment>
<dbReference type="Gene3D" id="3.40.50.200">
    <property type="entry name" value="Peptidase S8/S53 domain"/>
    <property type="match status" value="1"/>
</dbReference>
<keyword evidence="8" id="KW-0106">Calcium</keyword>
<keyword evidence="10 16" id="KW-0472">Membrane</keyword>
<evidence type="ECO:0000256" key="10">
    <source>
        <dbReference type="ARBA" id="ARBA00023136"/>
    </source>
</evidence>
<evidence type="ECO:0000256" key="4">
    <source>
        <dbReference type="ARBA" id="ARBA00022692"/>
    </source>
</evidence>
<dbReference type="Proteomes" id="UP001217417">
    <property type="component" value="Unassembled WGS sequence"/>
</dbReference>
<dbReference type="GO" id="GO:0004252">
    <property type="term" value="F:serine-type endopeptidase activity"/>
    <property type="evidence" value="ECO:0007669"/>
    <property type="project" value="UniProtKB-UniRule"/>
</dbReference>
<feature type="region of interest" description="Disordered" evidence="15">
    <location>
        <begin position="656"/>
        <end position="730"/>
    </location>
</feature>
<evidence type="ECO:0000259" key="17">
    <source>
        <dbReference type="PROSITE" id="PS51829"/>
    </source>
</evidence>
<dbReference type="Gene3D" id="2.60.120.260">
    <property type="entry name" value="Galactose-binding domain-like"/>
    <property type="match status" value="1"/>
</dbReference>
<protein>
    <submittedName>
        <fullName evidence="18">Peptidase S8/S53 domain-containing protein</fullName>
    </submittedName>
</protein>
<dbReference type="GO" id="GO:0000139">
    <property type="term" value="C:Golgi membrane"/>
    <property type="evidence" value="ECO:0007669"/>
    <property type="project" value="TreeGrafter"/>
</dbReference>
<dbReference type="PROSITE" id="PS00138">
    <property type="entry name" value="SUBTILASE_SER"/>
    <property type="match status" value="1"/>
</dbReference>
<keyword evidence="12" id="KW-0325">Glycoprotein</keyword>
<evidence type="ECO:0000256" key="13">
    <source>
        <dbReference type="PIRSR" id="PIRSR615500-1"/>
    </source>
</evidence>
<dbReference type="InterPro" id="IPR008979">
    <property type="entry name" value="Galactose-bd-like_sf"/>
</dbReference>
<feature type="domain" description="P/Homo B" evidence="17">
    <location>
        <begin position="518"/>
        <end position="653"/>
    </location>
</feature>
<keyword evidence="5" id="KW-0732">Signal</keyword>
<gene>
    <name evidence="18" type="ORF">POJ06DRAFT_76927</name>
</gene>
<evidence type="ECO:0000256" key="5">
    <source>
        <dbReference type="ARBA" id="ARBA00022729"/>
    </source>
</evidence>
<keyword evidence="19" id="KW-1185">Reference proteome</keyword>
<dbReference type="SUPFAM" id="SSF49785">
    <property type="entry name" value="Galactose-binding domain-like"/>
    <property type="match status" value="1"/>
</dbReference>
<dbReference type="CDD" id="cd04059">
    <property type="entry name" value="Peptidases_S8_Protein_convertases_Kexins_Furin-like"/>
    <property type="match status" value="1"/>
</dbReference>
<feature type="active site" description="Charge relay system" evidence="13 14">
    <location>
        <position position="232"/>
    </location>
</feature>
<dbReference type="InterPro" id="IPR036852">
    <property type="entry name" value="Peptidase_S8/S53_dom_sf"/>
</dbReference>
<dbReference type="RefSeq" id="XP_056045556.1">
    <property type="nucleotide sequence ID" value="XM_056191535.1"/>
</dbReference>
<keyword evidence="11" id="KW-0865">Zymogen</keyword>
<evidence type="ECO:0000256" key="14">
    <source>
        <dbReference type="PROSITE-ProRule" id="PRU01240"/>
    </source>
</evidence>
<proteinExistence type="inferred from homology"/>
<reference evidence="18" key="1">
    <citation type="submission" date="2023-03" db="EMBL/GenBank/DDBJ databases">
        <title>Near-Complete genome sequence of Lipomyces tetrasporous NRRL Y-64009, an oleaginous yeast capable of growing on lignocellulosic hydrolysates.</title>
        <authorList>
            <consortium name="Lawrence Berkeley National Laboratory"/>
            <person name="Jagtap S.S."/>
            <person name="Liu J.-J."/>
            <person name="Walukiewicz H.E."/>
            <person name="Pangilinan J."/>
            <person name="Lipzen A."/>
            <person name="Ahrendt S."/>
            <person name="Koriabine M."/>
            <person name="Cobaugh K."/>
            <person name="Salamov A."/>
            <person name="Yoshinaga Y."/>
            <person name="Ng V."/>
            <person name="Daum C."/>
            <person name="Grigoriev I.V."/>
            <person name="Slininger P.J."/>
            <person name="Dien B.S."/>
            <person name="Jin Y.-S."/>
            <person name="Rao C.V."/>
        </authorList>
    </citation>
    <scope>NUCLEOTIDE SEQUENCE</scope>
    <source>
        <strain evidence="18">NRRL Y-64009</strain>
    </source>
</reference>
<dbReference type="AlphaFoldDB" id="A0AAD7QVR6"/>
<dbReference type="PROSITE" id="PS51829">
    <property type="entry name" value="P_HOMO_B"/>
    <property type="match status" value="1"/>
</dbReference>
<dbReference type="Pfam" id="PF00082">
    <property type="entry name" value="Peptidase_S8"/>
    <property type="match status" value="1"/>
</dbReference>
<evidence type="ECO:0000256" key="15">
    <source>
        <dbReference type="SAM" id="MobiDB-lite"/>
    </source>
</evidence>
<evidence type="ECO:0000313" key="18">
    <source>
        <dbReference type="EMBL" id="KAJ8102106.1"/>
    </source>
</evidence>
<dbReference type="GO" id="GO:0016485">
    <property type="term" value="P:protein processing"/>
    <property type="evidence" value="ECO:0007669"/>
    <property type="project" value="TreeGrafter"/>
</dbReference>
<dbReference type="InterPro" id="IPR023827">
    <property type="entry name" value="Peptidase_S8_Asp-AS"/>
</dbReference>
<evidence type="ECO:0000256" key="11">
    <source>
        <dbReference type="ARBA" id="ARBA00023145"/>
    </source>
</evidence>
<comment type="similarity">
    <text evidence="2">Belongs to the peptidase S8 family. Furin subfamily.</text>
</comment>
<dbReference type="InterPro" id="IPR022398">
    <property type="entry name" value="Peptidase_S8_His-AS"/>
</dbReference>
<evidence type="ECO:0000256" key="6">
    <source>
        <dbReference type="ARBA" id="ARBA00022801"/>
    </source>
</evidence>